<dbReference type="InterPro" id="IPR000086">
    <property type="entry name" value="NUDIX_hydrolase_dom"/>
</dbReference>
<dbReference type="SUPFAM" id="SSF55811">
    <property type="entry name" value="Nudix"/>
    <property type="match status" value="1"/>
</dbReference>
<dbReference type="OrthoDB" id="9814308at2"/>
<dbReference type="AlphaFoldDB" id="A0A1X0JA76"/>
<keyword evidence="2" id="KW-0378">Hydrolase</keyword>
<sequence>MAVPDFVVELRRHIGHAPLWLPGVTGVVIRDEQVLLVKRADNGAWTAVTGIVDPGENPADCAVREVWEESGVQALPTRLVWVHVSRPIVHVNGDHAQYLDHVFRMDWVSGSPYPADGENVAAQWFDIAAMPDMTADMHRRIELAVDTESTATVFDTADSLS</sequence>
<dbReference type="Proteomes" id="UP000192434">
    <property type="component" value="Unassembled WGS sequence"/>
</dbReference>
<comment type="cofactor">
    <cofactor evidence="1">
        <name>Mg(2+)</name>
        <dbReference type="ChEBI" id="CHEBI:18420"/>
    </cofactor>
</comment>
<evidence type="ECO:0000313" key="4">
    <source>
        <dbReference type="EMBL" id="ORB59651.1"/>
    </source>
</evidence>
<dbReference type="RefSeq" id="WP_083013959.1">
    <property type="nucleotide sequence ID" value="NZ_MVII01000006.1"/>
</dbReference>
<dbReference type="STRING" id="1578165.BKG68_12875"/>
<reference evidence="4 5" key="1">
    <citation type="submission" date="2016-12" db="EMBL/GenBank/DDBJ databases">
        <title>The new phylogeny of genus Mycobacterium.</title>
        <authorList>
            <person name="Tortoli E."/>
            <person name="Trovato A."/>
            <person name="Cirillo D.M."/>
        </authorList>
    </citation>
    <scope>NUCLEOTIDE SEQUENCE [LARGE SCALE GENOMIC DNA]</scope>
    <source>
        <strain evidence="4 5">CCUG 66554</strain>
    </source>
</reference>
<dbReference type="PROSITE" id="PS51462">
    <property type="entry name" value="NUDIX"/>
    <property type="match status" value="1"/>
</dbReference>
<dbReference type="PROSITE" id="PS00893">
    <property type="entry name" value="NUDIX_BOX"/>
    <property type="match status" value="1"/>
</dbReference>
<dbReference type="GO" id="GO:0016787">
    <property type="term" value="F:hydrolase activity"/>
    <property type="evidence" value="ECO:0007669"/>
    <property type="project" value="UniProtKB-KW"/>
</dbReference>
<evidence type="ECO:0000313" key="5">
    <source>
        <dbReference type="Proteomes" id="UP000192434"/>
    </source>
</evidence>
<dbReference type="PANTHER" id="PTHR43046">
    <property type="entry name" value="GDP-MANNOSE MANNOSYL HYDROLASE"/>
    <property type="match status" value="1"/>
</dbReference>
<evidence type="ECO:0000256" key="1">
    <source>
        <dbReference type="ARBA" id="ARBA00001946"/>
    </source>
</evidence>
<dbReference type="Gene3D" id="3.90.79.10">
    <property type="entry name" value="Nucleoside Triphosphate Pyrophosphohydrolase"/>
    <property type="match status" value="1"/>
</dbReference>
<comment type="caution">
    <text evidence="4">The sequence shown here is derived from an EMBL/GenBank/DDBJ whole genome shotgun (WGS) entry which is preliminary data.</text>
</comment>
<name>A0A1X0JA76_9MYCO</name>
<dbReference type="EMBL" id="MVII01000006">
    <property type="protein sequence ID" value="ORB59651.1"/>
    <property type="molecule type" value="Genomic_DNA"/>
</dbReference>
<organism evidence="4 5">
    <name type="scientific">Mycobacteroides saopaulense</name>
    <dbReference type="NCBI Taxonomy" id="1578165"/>
    <lineage>
        <taxon>Bacteria</taxon>
        <taxon>Bacillati</taxon>
        <taxon>Actinomycetota</taxon>
        <taxon>Actinomycetes</taxon>
        <taxon>Mycobacteriales</taxon>
        <taxon>Mycobacteriaceae</taxon>
        <taxon>Mycobacteroides</taxon>
    </lineage>
</organism>
<dbReference type="CDD" id="cd18879">
    <property type="entry name" value="NUDIX_Hydrolase"/>
    <property type="match status" value="1"/>
</dbReference>
<feature type="domain" description="Nudix hydrolase" evidence="3">
    <location>
        <begin position="19"/>
        <end position="147"/>
    </location>
</feature>
<accession>A0A1X0JA76</accession>
<evidence type="ECO:0000259" key="3">
    <source>
        <dbReference type="PROSITE" id="PS51462"/>
    </source>
</evidence>
<proteinExistence type="predicted"/>
<dbReference type="InterPro" id="IPR015797">
    <property type="entry name" value="NUDIX_hydrolase-like_dom_sf"/>
</dbReference>
<protein>
    <submittedName>
        <fullName evidence="4">ADP-ribose pyrophosphatase</fullName>
    </submittedName>
</protein>
<gene>
    <name evidence="4" type="ORF">BST43_06545</name>
</gene>
<dbReference type="Pfam" id="PF00293">
    <property type="entry name" value="NUDIX"/>
    <property type="match status" value="1"/>
</dbReference>
<dbReference type="PANTHER" id="PTHR43046:SF16">
    <property type="entry name" value="ADP-RIBOSE PYROPHOSPHATASE YJHB-RELATED"/>
    <property type="match status" value="1"/>
</dbReference>
<evidence type="ECO:0000256" key="2">
    <source>
        <dbReference type="ARBA" id="ARBA00022801"/>
    </source>
</evidence>
<dbReference type="InterPro" id="IPR020084">
    <property type="entry name" value="NUDIX_hydrolase_CS"/>
</dbReference>